<evidence type="ECO:0000313" key="1">
    <source>
        <dbReference type="Proteomes" id="UP000050741"/>
    </source>
</evidence>
<dbReference type="AlphaFoldDB" id="A0A183BHJ4"/>
<reference evidence="2" key="3">
    <citation type="submission" date="2016-06" db="UniProtKB">
        <authorList>
            <consortium name="WormBaseParasite"/>
        </authorList>
    </citation>
    <scope>IDENTIFICATION</scope>
</reference>
<proteinExistence type="predicted"/>
<keyword evidence="1" id="KW-1185">Reference proteome</keyword>
<organism evidence="1 2">
    <name type="scientific">Globodera pallida</name>
    <name type="common">Potato cyst nematode worm</name>
    <name type="synonym">Heterodera pallida</name>
    <dbReference type="NCBI Taxonomy" id="36090"/>
    <lineage>
        <taxon>Eukaryota</taxon>
        <taxon>Metazoa</taxon>
        <taxon>Ecdysozoa</taxon>
        <taxon>Nematoda</taxon>
        <taxon>Chromadorea</taxon>
        <taxon>Rhabditida</taxon>
        <taxon>Tylenchina</taxon>
        <taxon>Tylenchomorpha</taxon>
        <taxon>Tylenchoidea</taxon>
        <taxon>Heteroderidae</taxon>
        <taxon>Heteroderinae</taxon>
        <taxon>Globodera</taxon>
    </lineage>
</organism>
<reference evidence="1" key="2">
    <citation type="submission" date="2014-05" db="EMBL/GenBank/DDBJ databases">
        <title>The genome and life-stage specific transcriptomes of Globodera pallida elucidate key aspects of plant parasitism by a cyst nematode.</title>
        <authorList>
            <person name="Cotton J.A."/>
            <person name="Lilley C.J."/>
            <person name="Jones L.M."/>
            <person name="Kikuchi T."/>
            <person name="Reid A.J."/>
            <person name="Thorpe P."/>
            <person name="Tsai I.J."/>
            <person name="Beasley H."/>
            <person name="Blok V."/>
            <person name="Cock P.J.A."/>
            <person name="Van den Akker S.E."/>
            <person name="Holroyd N."/>
            <person name="Hunt M."/>
            <person name="Mantelin S."/>
            <person name="Naghra H."/>
            <person name="Pain A."/>
            <person name="Palomares-Rius J.E."/>
            <person name="Zarowiecki M."/>
            <person name="Berriman M."/>
            <person name="Jones J.T."/>
            <person name="Urwin P.E."/>
        </authorList>
    </citation>
    <scope>NUCLEOTIDE SEQUENCE [LARGE SCALE GENOMIC DNA]</scope>
    <source>
        <strain evidence="1">Lindley</strain>
    </source>
</reference>
<dbReference type="WBParaSite" id="GPLIN_000007200">
    <property type="protein sequence ID" value="GPLIN_000007200"/>
    <property type="gene ID" value="GPLIN_000007200"/>
</dbReference>
<sequence>MYTEGYGVKRITDDAKTPKQKVEKVKELEEKWSAEVKEALKLNMDEKVIDEAAHFFSSVPQQIDLGAK</sequence>
<name>A0A183BHJ4_GLOPA</name>
<dbReference type="Proteomes" id="UP000050741">
    <property type="component" value="Unassembled WGS sequence"/>
</dbReference>
<reference evidence="1" key="1">
    <citation type="submission" date="2013-12" db="EMBL/GenBank/DDBJ databases">
        <authorList>
            <person name="Aslett M."/>
        </authorList>
    </citation>
    <scope>NUCLEOTIDE SEQUENCE [LARGE SCALE GENOMIC DNA]</scope>
    <source>
        <strain evidence="1">Lindley</strain>
    </source>
</reference>
<evidence type="ECO:0000313" key="2">
    <source>
        <dbReference type="WBParaSite" id="GPLIN_000007200"/>
    </source>
</evidence>
<accession>A0A183BHJ4</accession>
<protein>
    <submittedName>
        <fullName evidence="2">PCP_red domain-containing protein</fullName>
    </submittedName>
</protein>